<accession>A0ACC0G9M7</accession>
<proteinExistence type="predicted"/>
<evidence type="ECO:0000313" key="2">
    <source>
        <dbReference type="Proteomes" id="UP001060215"/>
    </source>
</evidence>
<sequence>MGSATFLEILLAIVLPLVGVFFRYGIRVEFWIDLLLTILGYIPGIIYAIYVLVL</sequence>
<gene>
    <name evidence="1" type="ORF">LOK49_LG10G01812</name>
</gene>
<keyword evidence="2" id="KW-1185">Reference proteome</keyword>
<protein>
    <submittedName>
        <fullName evidence="1">Low temperature-induced protein lt101.2</fullName>
    </submittedName>
</protein>
<name>A0ACC0G9M7_9ERIC</name>
<comment type="caution">
    <text evidence="1">The sequence shown here is derived from an EMBL/GenBank/DDBJ whole genome shotgun (WGS) entry which is preliminary data.</text>
</comment>
<organism evidence="1 2">
    <name type="scientific">Camellia lanceoleosa</name>
    <dbReference type="NCBI Taxonomy" id="1840588"/>
    <lineage>
        <taxon>Eukaryota</taxon>
        <taxon>Viridiplantae</taxon>
        <taxon>Streptophyta</taxon>
        <taxon>Embryophyta</taxon>
        <taxon>Tracheophyta</taxon>
        <taxon>Spermatophyta</taxon>
        <taxon>Magnoliopsida</taxon>
        <taxon>eudicotyledons</taxon>
        <taxon>Gunneridae</taxon>
        <taxon>Pentapetalae</taxon>
        <taxon>asterids</taxon>
        <taxon>Ericales</taxon>
        <taxon>Theaceae</taxon>
        <taxon>Camellia</taxon>
    </lineage>
</organism>
<evidence type="ECO:0000313" key="1">
    <source>
        <dbReference type="EMBL" id="KAI7997087.1"/>
    </source>
</evidence>
<dbReference type="Proteomes" id="UP001060215">
    <property type="component" value="Chromosome 10"/>
</dbReference>
<dbReference type="EMBL" id="CM045767">
    <property type="protein sequence ID" value="KAI7997087.1"/>
    <property type="molecule type" value="Genomic_DNA"/>
</dbReference>
<reference evidence="1 2" key="1">
    <citation type="journal article" date="2022" name="Plant J.">
        <title>Chromosome-level genome of Camellia lanceoleosa provides a valuable resource for understanding genome evolution and self-incompatibility.</title>
        <authorList>
            <person name="Gong W."/>
            <person name="Xiao S."/>
            <person name="Wang L."/>
            <person name="Liao Z."/>
            <person name="Chang Y."/>
            <person name="Mo W."/>
            <person name="Hu G."/>
            <person name="Li W."/>
            <person name="Zhao G."/>
            <person name="Zhu H."/>
            <person name="Hu X."/>
            <person name="Ji K."/>
            <person name="Xiang X."/>
            <person name="Song Q."/>
            <person name="Yuan D."/>
            <person name="Jin S."/>
            <person name="Zhang L."/>
        </authorList>
    </citation>
    <scope>NUCLEOTIDE SEQUENCE [LARGE SCALE GENOMIC DNA]</scope>
    <source>
        <strain evidence="1">SQ_2022a</strain>
    </source>
</reference>